<dbReference type="Proteomes" id="UP001303373">
    <property type="component" value="Chromosome 5"/>
</dbReference>
<proteinExistence type="inferred from homology"/>
<reference evidence="10 11" key="1">
    <citation type="submission" date="2023-11" db="EMBL/GenBank/DDBJ databases">
        <title>An acidophilic fungus is an integral part of prey digestion in a carnivorous sundew plant.</title>
        <authorList>
            <person name="Tsai I.J."/>
        </authorList>
    </citation>
    <scope>NUCLEOTIDE SEQUENCE [LARGE SCALE GENOMIC DNA]</scope>
    <source>
        <strain evidence="10">169a</strain>
    </source>
</reference>
<keyword evidence="11" id="KW-1185">Reference proteome</keyword>
<comment type="similarity">
    <text evidence="2 8">Belongs to the small Tim family.</text>
</comment>
<dbReference type="Gene3D" id="1.10.287.810">
    <property type="entry name" value="Mitochondrial import inner membrane translocase subunit tim13 like domains"/>
    <property type="match status" value="1"/>
</dbReference>
<dbReference type="SUPFAM" id="SSF144122">
    <property type="entry name" value="Tim10-like"/>
    <property type="match status" value="1"/>
</dbReference>
<dbReference type="GO" id="GO:0015031">
    <property type="term" value="P:protein transport"/>
    <property type="evidence" value="ECO:0007669"/>
    <property type="project" value="UniProtKB-KW"/>
</dbReference>
<evidence type="ECO:0000259" key="9">
    <source>
        <dbReference type="Pfam" id="PF02953"/>
    </source>
</evidence>
<keyword evidence="5 8" id="KW-0811">Translocation</keyword>
<comment type="subunit">
    <text evidence="8">Heterohexamer.</text>
</comment>
<evidence type="ECO:0000256" key="3">
    <source>
        <dbReference type="ARBA" id="ARBA00022792"/>
    </source>
</evidence>
<evidence type="ECO:0000256" key="5">
    <source>
        <dbReference type="ARBA" id="ARBA00023010"/>
    </source>
</evidence>
<protein>
    <recommendedName>
        <fullName evidence="8">Mitochondrial import inner membrane translocase subunit</fullName>
    </recommendedName>
</protein>
<evidence type="ECO:0000256" key="1">
    <source>
        <dbReference type="ARBA" id="ARBA00004137"/>
    </source>
</evidence>
<keyword evidence="3 8" id="KW-0472">Membrane</keyword>
<comment type="function">
    <text evidence="8">Mitochondrial intermembrane chaperone that participates in the import and insertion of some multi-pass transmembrane proteins into the mitochondrial inner membrane. Also required for the transfer of beta-barrel precursors from the TOM complex to the sorting and assembly machinery (SAM complex) of the outer membrane. Acts as a chaperone-like protein that protects the hydrophobic precursors from aggregation and guide them through the mitochondrial intermembrane space.</text>
</comment>
<keyword evidence="8" id="KW-0496">Mitochondrion</keyword>
<evidence type="ECO:0000256" key="4">
    <source>
        <dbReference type="ARBA" id="ARBA00022927"/>
    </source>
</evidence>
<comment type="subcellular location">
    <subcellularLocation>
        <location evidence="1 8">Mitochondrion inner membrane</location>
        <topology evidence="1 8">Peripheral membrane protein</topology>
        <orientation evidence="1 8">Intermembrane side</orientation>
    </subcellularLocation>
</comment>
<evidence type="ECO:0000256" key="6">
    <source>
        <dbReference type="ARBA" id="ARBA00023157"/>
    </source>
</evidence>
<feature type="domain" description="Tim10-like" evidence="9">
    <location>
        <begin position="27"/>
        <end position="90"/>
    </location>
</feature>
<evidence type="ECO:0000313" key="11">
    <source>
        <dbReference type="Proteomes" id="UP001303373"/>
    </source>
</evidence>
<dbReference type="Pfam" id="PF02953">
    <property type="entry name" value="zf-Tim10_DDP"/>
    <property type="match status" value="1"/>
</dbReference>
<evidence type="ECO:0000256" key="8">
    <source>
        <dbReference type="RuleBase" id="RU367043"/>
    </source>
</evidence>
<dbReference type="InterPro" id="IPR004217">
    <property type="entry name" value="Tim10-like"/>
</dbReference>
<evidence type="ECO:0000313" key="10">
    <source>
        <dbReference type="EMBL" id="WPH00719.1"/>
    </source>
</evidence>
<keyword evidence="4 8" id="KW-0653">Protein transport</keyword>
<keyword evidence="8" id="KW-0813">Transport</keyword>
<accession>A0AAQ3R7J7</accession>
<keyword evidence="7 8" id="KW-0143">Chaperone</keyword>
<keyword evidence="6 8" id="KW-1015">Disulfide bond</keyword>
<gene>
    <name evidence="10" type="ORF">R9X50_00354900</name>
</gene>
<comment type="domain">
    <text evidence="8">The twin CX3C motif contains 4 conserved Cys residues that form 2 disulfide bonds in the mitochondrial intermembrane space.</text>
</comment>
<dbReference type="GO" id="GO:0005743">
    <property type="term" value="C:mitochondrial inner membrane"/>
    <property type="evidence" value="ECO:0007669"/>
    <property type="project" value="UniProtKB-SubCell"/>
</dbReference>
<dbReference type="InterPro" id="IPR035427">
    <property type="entry name" value="Tim10-like_dom_sf"/>
</dbReference>
<evidence type="ECO:0000256" key="7">
    <source>
        <dbReference type="ARBA" id="ARBA00023186"/>
    </source>
</evidence>
<keyword evidence="3 8" id="KW-0999">Mitochondrion inner membrane</keyword>
<evidence type="ECO:0000256" key="2">
    <source>
        <dbReference type="ARBA" id="ARBA00006720"/>
    </source>
</evidence>
<sequence length="95" mass="10946">MDSLEVSGQTADALRNMSDKDKQELQQFVNNETQKAQIQQTVHNLTDLCFRKCITGKISSGALDRSEEPCMQNCVDRWMDSQMTVVRRLESLQHR</sequence>
<dbReference type="EMBL" id="CP138584">
    <property type="protein sequence ID" value="WPH00719.1"/>
    <property type="molecule type" value="Genomic_DNA"/>
</dbReference>
<organism evidence="10 11">
    <name type="scientific">Acrodontium crateriforme</name>
    <dbReference type="NCBI Taxonomy" id="150365"/>
    <lineage>
        <taxon>Eukaryota</taxon>
        <taxon>Fungi</taxon>
        <taxon>Dikarya</taxon>
        <taxon>Ascomycota</taxon>
        <taxon>Pezizomycotina</taxon>
        <taxon>Dothideomycetes</taxon>
        <taxon>Dothideomycetidae</taxon>
        <taxon>Mycosphaerellales</taxon>
        <taxon>Teratosphaeriaceae</taxon>
        <taxon>Acrodontium</taxon>
    </lineage>
</organism>
<dbReference type="AlphaFoldDB" id="A0AAQ3R7J7"/>
<name>A0AAQ3R7J7_9PEZI</name>